<keyword evidence="2" id="KW-0238">DNA-binding</keyword>
<reference evidence="5" key="1">
    <citation type="submission" date="2018-06" db="EMBL/GenBank/DDBJ databases">
        <authorList>
            <person name="Zhirakovskaya E."/>
        </authorList>
    </citation>
    <scope>NUCLEOTIDE SEQUENCE</scope>
</reference>
<gene>
    <name evidence="5" type="ORF">MNBD_ALPHA09-885</name>
</gene>
<dbReference type="InterPro" id="IPR028082">
    <property type="entry name" value="Peripla_BP_I"/>
</dbReference>
<protein>
    <submittedName>
        <fullName evidence="5">Transcriptional regulator AglR, LacI family</fullName>
    </submittedName>
</protein>
<proteinExistence type="predicted"/>
<dbReference type="EMBL" id="UOEM01000020">
    <property type="protein sequence ID" value="VAW10832.1"/>
    <property type="molecule type" value="Genomic_DNA"/>
</dbReference>
<accession>A0A3B0T8N6</accession>
<dbReference type="InterPro" id="IPR010982">
    <property type="entry name" value="Lambda_DNA-bd_dom_sf"/>
</dbReference>
<evidence type="ECO:0000256" key="2">
    <source>
        <dbReference type="ARBA" id="ARBA00023125"/>
    </source>
</evidence>
<feature type="domain" description="HTH lacI-type" evidence="4">
    <location>
        <begin position="32"/>
        <end position="86"/>
    </location>
</feature>
<dbReference type="SUPFAM" id="SSF47413">
    <property type="entry name" value="lambda repressor-like DNA-binding domains"/>
    <property type="match status" value="1"/>
</dbReference>
<dbReference type="Gene3D" id="3.40.50.2300">
    <property type="match status" value="2"/>
</dbReference>
<keyword evidence="1" id="KW-0805">Transcription regulation</keyword>
<dbReference type="PROSITE" id="PS50932">
    <property type="entry name" value="HTH_LACI_2"/>
    <property type="match status" value="1"/>
</dbReference>
<dbReference type="CDD" id="cd20010">
    <property type="entry name" value="PBP1_AglR-like"/>
    <property type="match status" value="1"/>
</dbReference>
<dbReference type="SMART" id="SM00354">
    <property type="entry name" value="HTH_LACI"/>
    <property type="match status" value="1"/>
</dbReference>
<organism evidence="5">
    <name type="scientific">hydrothermal vent metagenome</name>
    <dbReference type="NCBI Taxonomy" id="652676"/>
    <lineage>
        <taxon>unclassified sequences</taxon>
        <taxon>metagenomes</taxon>
        <taxon>ecological metagenomes</taxon>
    </lineage>
</organism>
<evidence type="ECO:0000313" key="5">
    <source>
        <dbReference type="EMBL" id="VAW10832.1"/>
    </source>
</evidence>
<dbReference type="PANTHER" id="PTHR30146:SF109">
    <property type="entry name" value="HTH-TYPE TRANSCRIPTIONAL REGULATOR GALS"/>
    <property type="match status" value="1"/>
</dbReference>
<dbReference type="Pfam" id="PF00356">
    <property type="entry name" value="LacI"/>
    <property type="match status" value="1"/>
</dbReference>
<dbReference type="CDD" id="cd01392">
    <property type="entry name" value="HTH_LacI"/>
    <property type="match status" value="1"/>
</dbReference>
<dbReference type="InterPro" id="IPR046335">
    <property type="entry name" value="LacI/GalR-like_sensor"/>
</dbReference>
<evidence type="ECO:0000256" key="3">
    <source>
        <dbReference type="ARBA" id="ARBA00023163"/>
    </source>
</evidence>
<evidence type="ECO:0000256" key="1">
    <source>
        <dbReference type="ARBA" id="ARBA00023015"/>
    </source>
</evidence>
<dbReference type="InterPro" id="IPR000843">
    <property type="entry name" value="HTH_LacI"/>
</dbReference>
<dbReference type="GO" id="GO:0003700">
    <property type="term" value="F:DNA-binding transcription factor activity"/>
    <property type="evidence" value="ECO:0007669"/>
    <property type="project" value="TreeGrafter"/>
</dbReference>
<keyword evidence="3" id="KW-0804">Transcription</keyword>
<evidence type="ECO:0000259" key="4">
    <source>
        <dbReference type="PROSITE" id="PS50932"/>
    </source>
</evidence>
<dbReference type="Pfam" id="PF13377">
    <property type="entry name" value="Peripla_BP_3"/>
    <property type="match status" value="1"/>
</dbReference>
<dbReference type="GO" id="GO:0000976">
    <property type="term" value="F:transcription cis-regulatory region binding"/>
    <property type="evidence" value="ECO:0007669"/>
    <property type="project" value="TreeGrafter"/>
</dbReference>
<name>A0A3B0T8N6_9ZZZZ</name>
<sequence length="370" mass="40059">MAPGPKLTKATLASGRAKRFEWRRPNRKTAFMNLKQLSAHLGLSQTTVSRALNGFPEVGAATRLRVAEAAKKHDYRPNPSARKLATGRAEAVGFIFPTDRNLLVDPHFVEFLAGLGEGLKAHEMDILLSPAPSADEASAYRRAVGGRRVDGLIVSGPFLDDARIRLLEQLGANYVVHGRSEMGIAHAWLDIDNIQAFRQATSHLLDLGHRRIALVNGREVQTFASHRKRGYLAALEQRGVRFDPALVTSDEMTDKNGFGATARLLDAGDPPTAIICSSMLSVLGCMRAIRAAGLAIGADVSLIAHDDGLPFINPAAMMPALTTTRSPIRDAGRCIADLIVRRIAGEPVEALQELWPVELVVRGSTRPPPE</sequence>
<dbReference type="AlphaFoldDB" id="A0A3B0T8N6"/>
<dbReference type="Gene3D" id="1.10.260.40">
    <property type="entry name" value="lambda repressor-like DNA-binding domains"/>
    <property type="match status" value="1"/>
</dbReference>
<dbReference type="SUPFAM" id="SSF53822">
    <property type="entry name" value="Periplasmic binding protein-like I"/>
    <property type="match status" value="1"/>
</dbReference>
<dbReference type="PANTHER" id="PTHR30146">
    <property type="entry name" value="LACI-RELATED TRANSCRIPTIONAL REPRESSOR"/>
    <property type="match status" value="1"/>
</dbReference>